<accession>A0A921ES95</accession>
<gene>
    <name evidence="3" type="ORF">K8V15_11560</name>
</gene>
<reference evidence="3" key="2">
    <citation type="submission" date="2021-09" db="EMBL/GenBank/DDBJ databases">
        <authorList>
            <person name="Gilroy R."/>
        </authorList>
    </citation>
    <scope>NUCLEOTIDE SEQUENCE</scope>
    <source>
        <strain evidence="3">ChiGjej3B3-7470</strain>
    </source>
</reference>
<evidence type="ECO:0008006" key="5">
    <source>
        <dbReference type="Google" id="ProtNLM"/>
    </source>
</evidence>
<organism evidence="3 4">
    <name type="scientific">Tessaracoccus flavescens</name>
    <dbReference type="NCBI Taxonomy" id="399497"/>
    <lineage>
        <taxon>Bacteria</taxon>
        <taxon>Bacillati</taxon>
        <taxon>Actinomycetota</taxon>
        <taxon>Actinomycetes</taxon>
        <taxon>Propionibacteriales</taxon>
        <taxon>Propionibacteriaceae</taxon>
        <taxon>Tessaracoccus</taxon>
    </lineage>
</organism>
<keyword evidence="2" id="KW-0812">Transmembrane</keyword>
<dbReference type="EMBL" id="DYZF01000291">
    <property type="protein sequence ID" value="HJE52591.1"/>
    <property type="molecule type" value="Genomic_DNA"/>
</dbReference>
<name>A0A921ES95_9ACTN</name>
<feature type="transmembrane region" description="Helical" evidence="2">
    <location>
        <begin position="20"/>
        <end position="43"/>
    </location>
</feature>
<proteinExistence type="predicted"/>
<feature type="compositionally biased region" description="Low complexity" evidence="1">
    <location>
        <begin position="150"/>
        <end position="164"/>
    </location>
</feature>
<protein>
    <recommendedName>
        <fullName evidence="5">Cell division protein FtsL</fullName>
    </recommendedName>
</protein>
<feature type="region of interest" description="Disordered" evidence="1">
    <location>
        <begin position="125"/>
        <end position="182"/>
    </location>
</feature>
<dbReference type="AlphaFoldDB" id="A0A921ES95"/>
<evidence type="ECO:0000256" key="1">
    <source>
        <dbReference type="SAM" id="MobiDB-lite"/>
    </source>
</evidence>
<dbReference type="Proteomes" id="UP000712713">
    <property type="component" value="Unassembled WGS sequence"/>
</dbReference>
<evidence type="ECO:0000313" key="3">
    <source>
        <dbReference type="EMBL" id="HJE52591.1"/>
    </source>
</evidence>
<keyword evidence="2" id="KW-1133">Transmembrane helix</keyword>
<sequence>MTAESRNAVLRPVKTPAATLSTLGFVGVILVIIAVGLGVVMFVTTSVGAQSKQLAALRAETQVLAYHEASLESEVQRASSANALAFKAAQLGMVPNPYPAFINLADGSITGEPTKVTGKELPMLRGKAVPTPTPTPVIAEPSEPADQGQAPDTVPAPDTTPGPAENNDEPPADMVAAGEAGE</sequence>
<keyword evidence="2" id="KW-0472">Membrane</keyword>
<evidence type="ECO:0000256" key="2">
    <source>
        <dbReference type="SAM" id="Phobius"/>
    </source>
</evidence>
<reference evidence="3" key="1">
    <citation type="journal article" date="2021" name="PeerJ">
        <title>Extensive microbial diversity within the chicken gut microbiome revealed by metagenomics and culture.</title>
        <authorList>
            <person name="Gilroy R."/>
            <person name="Ravi A."/>
            <person name="Getino M."/>
            <person name="Pursley I."/>
            <person name="Horton D.L."/>
            <person name="Alikhan N.F."/>
            <person name="Baker D."/>
            <person name="Gharbi K."/>
            <person name="Hall N."/>
            <person name="Watson M."/>
            <person name="Adriaenssens E.M."/>
            <person name="Foster-Nyarko E."/>
            <person name="Jarju S."/>
            <person name="Secka A."/>
            <person name="Antonio M."/>
            <person name="Oren A."/>
            <person name="Chaudhuri R.R."/>
            <person name="La Ragione R."/>
            <person name="Hildebrand F."/>
            <person name="Pallen M.J."/>
        </authorList>
    </citation>
    <scope>NUCLEOTIDE SEQUENCE</scope>
    <source>
        <strain evidence="3">ChiGjej3B3-7470</strain>
    </source>
</reference>
<comment type="caution">
    <text evidence="3">The sequence shown here is derived from an EMBL/GenBank/DDBJ whole genome shotgun (WGS) entry which is preliminary data.</text>
</comment>
<evidence type="ECO:0000313" key="4">
    <source>
        <dbReference type="Proteomes" id="UP000712713"/>
    </source>
</evidence>